<evidence type="ECO:0000256" key="1">
    <source>
        <dbReference type="SAM" id="MobiDB-lite"/>
    </source>
</evidence>
<proteinExistence type="predicted"/>
<organism evidence="3 4">
    <name type="scientific">Peptoniphilus hominis</name>
    <name type="common">ex Hitch et al. 2025</name>
    <dbReference type="NCBI Taxonomy" id="3133174"/>
    <lineage>
        <taxon>Bacteria</taxon>
        <taxon>Bacillati</taxon>
        <taxon>Bacillota</taxon>
        <taxon>Tissierellia</taxon>
        <taxon>Tissierellales</taxon>
        <taxon>Peptoniphilaceae</taxon>
        <taxon>Peptoniphilus</taxon>
    </lineage>
</organism>
<dbReference type="EMBL" id="JBBMFO010000046">
    <property type="protein sequence ID" value="MEQ2401812.1"/>
    <property type="molecule type" value="Genomic_DNA"/>
</dbReference>
<protein>
    <submittedName>
        <fullName evidence="3">Uncharacterized protein</fullName>
    </submittedName>
</protein>
<evidence type="ECO:0000313" key="4">
    <source>
        <dbReference type="Proteomes" id="UP001447979"/>
    </source>
</evidence>
<evidence type="ECO:0000256" key="2">
    <source>
        <dbReference type="SAM" id="Phobius"/>
    </source>
</evidence>
<feature type="transmembrane region" description="Helical" evidence="2">
    <location>
        <begin position="12"/>
        <end position="30"/>
    </location>
</feature>
<accession>A0ABV1CG52</accession>
<feature type="compositionally biased region" description="Polar residues" evidence="1">
    <location>
        <begin position="1572"/>
        <end position="1591"/>
    </location>
</feature>
<evidence type="ECO:0000313" key="3">
    <source>
        <dbReference type="EMBL" id="MEQ2401812.1"/>
    </source>
</evidence>
<sequence length="1797" mass="201279">MDKKQKSKQLMALFLSILMIVGILPLNIFAEEPQLPGTSTRAVDPEGKPSVNWEEDATATDDGSGYWSLPENVKIIKGQRGADPLNTLGFTYLGRYYDQNGRIVLKFEVSHRNQADSSVWDRFVMRFPSELYQKIDREASYVLWKQTEVFSINNFDTLDVSTVRGQSANCLQFPYRNVGTQYGHREVNIVLKADTDWDKTFAQKTQVVQLRLYNSNNNNLKIFSTAGGYKGADYAALGYNTYTKIAVVGDLSKRPKDLMESTTKSFTFVGGQNDQFHSADSALQLDRDDKKVRLIYTFASDVVSGKMDGDKYGIRQTLDRDFIKYLDLGNKGKTAEEKNQIGSIYFLSENETPIGTKLPIYASYIEGLELNPDGSAKLDGEGNPTFNREDGAVFLQFAETGYEYKDNVDSADPNYVESPKTDFQDILRDGPQGSGSIMVFEYNIDPEKINEDLVKDKELSKNFMFDTRYILSNNKGVRKYTTTTTEDIVIQPNKSNFFTINFKPYVNISDGMVAQADKDFVLNIGGSEGIWKSWKREGHAFFPDTDDYAINMYGWQFYMKDHNIKTGMTIKAGTPITVYLPNLDYGNKSRVPDFVDFDIVTGEQKGISGDKLKNKQSLTGNKFLRLKKVTKADGSDIFYPPMYFKNSISTVGATAVIEKYVPIVDEIFTDSKEFTGIMRSEGGVRSELYIPEEAKSTHYLGKSFINTEENKDGDITAYLRSDGKEEAQKFAVNNDGTSAIFEKRTFDKKEYEGLAFNIKKQYFGAESIKYATQNKAVEELGLLRDQPIVFTTYSETSLKSEPVIEQVQTKVKFDLNGQTSKENLTVIEKIAPLSNQYRYDYLTGEVNKNYKPSGFEGDYVRYVDENKKTKEVDGRTYQNIISHDGLEYDLTNKDQKAAFLKRQMPTKNEINVPQGKRILGWTTTKLTDIAGGKTAVEQFNELRDANKIIKEAKDWEKVDANENYIFDSKSPIDKERTVYAVYGEGINIVLHSNNTADPKDETTITIPVTISDIDSTNKIIDQVSSATISKMKGNLVIKELPKVPVTGEQSEIDKITDANAKLFNKPNNSFLGWTLYRYSNDPQESKLIAGKNNERIGELLSGVVSGGTKRIPKSTEWIKDLRGDQYKYTRYIPNTFSIALRAQDVPSKDNNDGVGIYNIFLDAIDEGKDLHLYANYRPFFEVKVHPSYMNIDKNQGEFGKYVNTVEDANKKPVNVGLLHRTAVTDYGTPTVHQNASYYPLPGGTNALKAWDGKSTTPLTWKVPGFDELGQRKSYVSVIVTDDLKDAYANFTAPNWGSLGAKTYIRLQDSTATQDPNAPKNLHENAGNPYGDPLAKDQSFTLGVDAFTSATSRKSLLTNGDNQEVIGYEIWNTSTPIDIPKPVFDNVYDDETEAKLHWTDAEKNADIKKIILKVADDNEVTLVKQNDGTYTDGTITATPNGDKLVLSPLNLQGKADKDIVAKYVVEKSGQEVTGPEGRITINKRGSSAPVEEMKQIPNDADGKSKIEFKVPDPVLNKPTKGTVYTAQKWDETQNKWVDLGKVTLDSDNDKGTKKEITLDGDVKDGDIIRIKSEQPNLKPNDSTGTGDANYTPQDGDENRKYVKIDKAGPEANVTAKDEEFRRFIDLEGTIKEIPDGRKVKITIDYKDGNPVEMEKEITVENRQNIIKELNTVLRKGIEEGKIPEIKIVAVDKFGNSQESEVDYTESYQLKVLITGERAGKKFVKVSADKANATVTIKVMNNGQEVSSASATVTAPNTFVKVRFNNGYALQSGDKLVISGTATENGKTYTSNPYERAVK</sequence>
<dbReference type="Proteomes" id="UP001447979">
    <property type="component" value="Unassembled WGS sequence"/>
</dbReference>
<keyword evidence="2" id="KW-1133">Transmembrane helix</keyword>
<name>A0ABV1CG52_9FIRM</name>
<keyword evidence="2" id="KW-0472">Membrane</keyword>
<comment type="caution">
    <text evidence="3">The sequence shown here is derived from an EMBL/GenBank/DDBJ whole genome shotgun (WGS) entry which is preliminary data.</text>
</comment>
<keyword evidence="4" id="KW-1185">Reference proteome</keyword>
<reference evidence="3 4" key="1">
    <citation type="submission" date="2024-03" db="EMBL/GenBank/DDBJ databases">
        <title>Human intestinal bacterial collection.</title>
        <authorList>
            <person name="Pauvert C."/>
            <person name="Hitch T.C.A."/>
            <person name="Clavel T."/>
        </authorList>
    </citation>
    <scope>NUCLEOTIDE SEQUENCE [LARGE SCALE GENOMIC DNA]</scope>
    <source>
        <strain evidence="3 4">CLA-SR-H025</strain>
    </source>
</reference>
<feature type="region of interest" description="Disordered" evidence="1">
    <location>
        <begin position="1571"/>
        <end position="1596"/>
    </location>
</feature>
<dbReference type="RefSeq" id="WP_349171589.1">
    <property type="nucleotide sequence ID" value="NZ_JBBMFO010000046.1"/>
</dbReference>
<keyword evidence="2" id="KW-0812">Transmembrane</keyword>
<gene>
    <name evidence="3" type="ORF">WMO19_09400</name>
</gene>